<dbReference type="AlphaFoldDB" id="A0A7T5R079"/>
<dbReference type="EMBL" id="CP066681">
    <property type="protein sequence ID" value="QQG35135.1"/>
    <property type="molecule type" value="Genomic_DNA"/>
</dbReference>
<gene>
    <name evidence="1" type="ORF">HYS17_06050</name>
</gene>
<dbReference type="Gene3D" id="1.10.1300.10">
    <property type="entry name" value="3'5'-cyclic nucleotide phosphodiesterase, catalytic domain"/>
    <property type="match status" value="1"/>
</dbReference>
<dbReference type="GO" id="GO:0004114">
    <property type="term" value="F:3',5'-cyclic-nucleotide phosphodiesterase activity"/>
    <property type="evidence" value="ECO:0007669"/>
    <property type="project" value="InterPro"/>
</dbReference>
<dbReference type="GO" id="GO:0007165">
    <property type="term" value="P:signal transduction"/>
    <property type="evidence" value="ECO:0007669"/>
    <property type="project" value="InterPro"/>
</dbReference>
<name>A0A7T5R079_9BACT</name>
<organism evidence="1 2">
    <name type="scientific">Micavibrio aeruginosavorus</name>
    <dbReference type="NCBI Taxonomy" id="349221"/>
    <lineage>
        <taxon>Bacteria</taxon>
        <taxon>Pseudomonadati</taxon>
        <taxon>Bdellovibrionota</taxon>
        <taxon>Bdellovibrionia</taxon>
        <taxon>Bdellovibrionales</taxon>
        <taxon>Pseudobdellovibrionaceae</taxon>
        <taxon>Micavibrio</taxon>
    </lineage>
</organism>
<proteinExistence type="predicted"/>
<protein>
    <recommendedName>
        <fullName evidence="3">HD/PDEase domain-containing protein</fullName>
    </recommendedName>
</protein>
<reference evidence="1 2" key="1">
    <citation type="submission" date="2020-07" db="EMBL/GenBank/DDBJ databases">
        <title>Huge and variable diversity of episymbiotic CPR bacteria and DPANN archaea in groundwater ecosystems.</title>
        <authorList>
            <person name="He C.Y."/>
            <person name="Keren R."/>
            <person name="Whittaker M."/>
            <person name="Farag I.F."/>
            <person name="Doudna J."/>
            <person name="Cate J.H.D."/>
            <person name="Banfield J.F."/>
        </authorList>
    </citation>
    <scope>NUCLEOTIDE SEQUENCE [LARGE SCALE GENOMIC DNA]</scope>
    <source>
        <strain evidence="1">NC_groundwater_70_Ag_B-0.1um_54_66</strain>
    </source>
</reference>
<accession>A0A7T5R079</accession>
<evidence type="ECO:0000313" key="1">
    <source>
        <dbReference type="EMBL" id="QQG35135.1"/>
    </source>
</evidence>
<sequence length="365" mass="40214">MAQDLAARPDNQHSYYSFFRTLKPAIDQTVPEPSEFLTPEALSARAAALEQSFESDMRRVAEVSELLFGVDTAAYGARCAAVFSRWEAEGGGPALTAMVMQATQYFELDIESAPVQAAFIAAMLAEIPNDLQYHGNEHYRKVLFHTIRLVAAHNQAPDGQSAIEKDDIALLLAAACIHDLGHEGGDNAREGVYTPGMMEQRAFDLARPYLLGVGLDAESVGQIETLVFCTDITFFAGDNSPCVRMKKIYKHVFYGDNDEDVSIMMMGKLRRYEDNPKLVLMAMLLHEADVGTSAGLSYERTKTETISFLAERNIMKAGPKTVLAFLRDQLGETMFTAAGKRLFGPVMAQVIEQAEEDIAAGRETF</sequence>
<evidence type="ECO:0000313" key="2">
    <source>
        <dbReference type="Proteomes" id="UP000595362"/>
    </source>
</evidence>
<dbReference type="SUPFAM" id="SSF109604">
    <property type="entry name" value="HD-domain/PDEase-like"/>
    <property type="match status" value="1"/>
</dbReference>
<dbReference type="InterPro" id="IPR036971">
    <property type="entry name" value="PDEase_catalytic_dom_sf"/>
</dbReference>
<dbReference type="Proteomes" id="UP000595362">
    <property type="component" value="Chromosome"/>
</dbReference>
<evidence type="ECO:0008006" key="3">
    <source>
        <dbReference type="Google" id="ProtNLM"/>
    </source>
</evidence>